<comment type="caution">
    <text evidence="2">The sequence shown here is derived from an EMBL/GenBank/DDBJ whole genome shotgun (WGS) entry which is preliminary data.</text>
</comment>
<evidence type="ECO:0000256" key="1">
    <source>
        <dbReference type="SAM" id="Phobius"/>
    </source>
</evidence>
<sequence>MASFTSERSDAIRAHLINHVAENRPPRRRRAVWGAGFLVAGALVGAGTSAAALAATGTLDPAPRDVQVQLRVPNYGPAPDHVLELEGTGADVDEPKDPHGTLDLLGLSTTGLQEYEDFRGLSVWSGASRYDTDCLLVAHPGQGLLEGIGDAQCSPDGVDTIADVPLCSGCSAPHVFAGMPTGSLIRFVLQGDHVDVYVYVRARDRSEPEG</sequence>
<feature type="transmembrane region" description="Helical" evidence="1">
    <location>
        <begin position="31"/>
        <end position="55"/>
    </location>
</feature>
<gene>
    <name evidence="2" type="ORF">FHR80_003016</name>
</gene>
<keyword evidence="1" id="KW-0812">Transmembrane</keyword>
<evidence type="ECO:0000313" key="2">
    <source>
        <dbReference type="EMBL" id="MBB2924088.1"/>
    </source>
</evidence>
<reference evidence="2 3" key="1">
    <citation type="submission" date="2020-08" db="EMBL/GenBank/DDBJ databases">
        <title>The Agave Microbiome: Exploring the role of microbial communities in plant adaptations to desert environments.</title>
        <authorList>
            <person name="Partida-Martinez L.P."/>
        </authorList>
    </citation>
    <scope>NUCLEOTIDE SEQUENCE [LARGE SCALE GENOMIC DNA]</scope>
    <source>
        <strain evidence="2 3">RAS26</strain>
    </source>
</reference>
<dbReference type="EMBL" id="JACHVX010000004">
    <property type="protein sequence ID" value="MBB2924088.1"/>
    <property type="molecule type" value="Genomic_DNA"/>
</dbReference>
<dbReference type="Proteomes" id="UP000518206">
    <property type="component" value="Unassembled WGS sequence"/>
</dbReference>
<dbReference type="RefSeq" id="WP_183296876.1">
    <property type="nucleotide sequence ID" value="NZ_JACHVX010000004.1"/>
</dbReference>
<organism evidence="2 3">
    <name type="scientific">Cellulomonas cellasea</name>
    <dbReference type="NCBI Taxonomy" id="43670"/>
    <lineage>
        <taxon>Bacteria</taxon>
        <taxon>Bacillati</taxon>
        <taxon>Actinomycetota</taxon>
        <taxon>Actinomycetes</taxon>
        <taxon>Micrococcales</taxon>
        <taxon>Cellulomonadaceae</taxon>
        <taxon>Cellulomonas</taxon>
    </lineage>
</organism>
<keyword evidence="1" id="KW-1133">Transmembrane helix</keyword>
<accession>A0A7W4UH63</accession>
<dbReference type="AlphaFoldDB" id="A0A7W4UH63"/>
<protein>
    <submittedName>
        <fullName evidence="2">Uncharacterized protein</fullName>
    </submittedName>
</protein>
<name>A0A7W4UH63_9CELL</name>
<proteinExistence type="predicted"/>
<evidence type="ECO:0000313" key="3">
    <source>
        <dbReference type="Proteomes" id="UP000518206"/>
    </source>
</evidence>
<reference evidence="2 3" key="2">
    <citation type="submission" date="2020-08" db="EMBL/GenBank/DDBJ databases">
        <authorList>
            <person name="Partida-Martinez L."/>
            <person name="Huntemann M."/>
            <person name="Clum A."/>
            <person name="Wang J."/>
            <person name="Palaniappan K."/>
            <person name="Ritter S."/>
            <person name="Chen I.-M."/>
            <person name="Stamatis D."/>
            <person name="Reddy T."/>
            <person name="O'Malley R."/>
            <person name="Daum C."/>
            <person name="Shapiro N."/>
            <person name="Ivanova N."/>
            <person name="Kyrpides N."/>
            <person name="Woyke T."/>
        </authorList>
    </citation>
    <scope>NUCLEOTIDE SEQUENCE [LARGE SCALE GENOMIC DNA]</scope>
    <source>
        <strain evidence="2 3">RAS26</strain>
    </source>
</reference>
<keyword evidence="1" id="KW-0472">Membrane</keyword>